<name>A0ABW3N9X2_9FLAO</name>
<reference evidence="2" key="1">
    <citation type="journal article" date="2019" name="Int. J. Syst. Evol. Microbiol.">
        <title>The Global Catalogue of Microorganisms (GCM) 10K type strain sequencing project: providing services to taxonomists for standard genome sequencing and annotation.</title>
        <authorList>
            <consortium name="The Broad Institute Genomics Platform"/>
            <consortium name="The Broad Institute Genome Sequencing Center for Infectious Disease"/>
            <person name="Wu L."/>
            <person name="Ma J."/>
        </authorList>
    </citation>
    <scope>NUCLEOTIDE SEQUENCE [LARGE SCALE GENOMIC DNA]</scope>
    <source>
        <strain evidence="2">CCUG 62215</strain>
    </source>
</reference>
<dbReference type="Gene3D" id="3.40.50.720">
    <property type="entry name" value="NAD(P)-binding Rossmann-like Domain"/>
    <property type="match status" value="1"/>
</dbReference>
<organism evidence="1 2">
    <name type="scientific">Winogradskyella litorisediminis</name>
    <dbReference type="NCBI Taxonomy" id="1156618"/>
    <lineage>
        <taxon>Bacteria</taxon>
        <taxon>Pseudomonadati</taxon>
        <taxon>Bacteroidota</taxon>
        <taxon>Flavobacteriia</taxon>
        <taxon>Flavobacteriales</taxon>
        <taxon>Flavobacteriaceae</taxon>
        <taxon>Winogradskyella</taxon>
    </lineage>
</organism>
<accession>A0ABW3N9X2</accession>
<keyword evidence="2" id="KW-1185">Reference proteome</keyword>
<dbReference type="InterPro" id="IPR036291">
    <property type="entry name" value="NAD(P)-bd_dom_sf"/>
</dbReference>
<dbReference type="RefSeq" id="WP_386132211.1">
    <property type="nucleotide sequence ID" value="NZ_JBHTJL010000016.1"/>
</dbReference>
<comment type="caution">
    <text evidence="1">The sequence shown here is derived from an EMBL/GenBank/DDBJ whole genome shotgun (WGS) entry which is preliminary data.</text>
</comment>
<gene>
    <name evidence="1" type="ORF">ACFQ1Q_12845</name>
</gene>
<dbReference type="EMBL" id="JBHTJL010000016">
    <property type="protein sequence ID" value="MFD1064138.1"/>
    <property type="molecule type" value="Genomic_DNA"/>
</dbReference>
<protein>
    <submittedName>
        <fullName evidence="1">NAD-dependent epimerase</fullName>
    </submittedName>
</protein>
<dbReference type="SUPFAM" id="SSF51735">
    <property type="entry name" value="NAD(P)-binding Rossmann-fold domains"/>
    <property type="match status" value="1"/>
</dbReference>
<evidence type="ECO:0000313" key="1">
    <source>
        <dbReference type="EMBL" id="MFD1064138.1"/>
    </source>
</evidence>
<dbReference type="Proteomes" id="UP001597013">
    <property type="component" value="Unassembled WGS sequence"/>
</dbReference>
<proteinExistence type="predicted"/>
<sequence>MLIGKGLMANLFQNYKNDSSIVVFASGVSNSNETSPSAFFRERNLLEDSIINNPNSLLVYFSTCSIYNTSMLSKPYVQHKLDMENLIKDNFSKYLICRISNVVGFNGNSNTIINFLIEKITNNQNFDVWKNAQRNLIGADDVKYIVHKLIRDFKESKTVNIASKTSIDILDIIKQIEIFTNKKANTNLVDIGEKVNIDIRDIEIYLDEIETRTNGIEYFKTLLNNYYSV</sequence>
<evidence type="ECO:0000313" key="2">
    <source>
        <dbReference type="Proteomes" id="UP001597013"/>
    </source>
</evidence>